<feature type="compositionally biased region" description="Low complexity" evidence="6">
    <location>
        <begin position="78"/>
        <end position="92"/>
    </location>
</feature>
<evidence type="ECO:0000256" key="5">
    <source>
        <dbReference type="ARBA" id="ARBA00023237"/>
    </source>
</evidence>
<evidence type="ECO:0000256" key="3">
    <source>
        <dbReference type="ARBA" id="ARBA00022692"/>
    </source>
</evidence>
<comment type="subcellular location">
    <subcellularLocation>
        <location evidence="1">Cell outer membrane</location>
    </subcellularLocation>
</comment>
<keyword evidence="5" id="KW-0998">Cell outer membrane</keyword>
<dbReference type="GO" id="GO:0015562">
    <property type="term" value="F:efflux transmembrane transporter activity"/>
    <property type="evidence" value="ECO:0007669"/>
    <property type="project" value="InterPro"/>
</dbReference>
<evidence type="ECO:0000313" key="9">
    <source>
        <dbReference type="Proteomes" id="UP000318053"/>
    </source>
</evidence>
<evidence type="ECO:0000313" key="8">
    <source>
        <dbReference type="EMBL" id="TWT64656.1"/>
    </source>
</evidence>
<evidence type="ECO:0000256" key="2">
    <source>
        <dbReference type="ARBA" id="ARBA00022452"/>
    </source>
</evidence>
<feature type="chain" id="PRO_5022994918" evidence="7">
    <location>
        <begin position="29"/>
        <end position="618"/>
    </location>
</feature>
<organism evidence="8 9">
    <name type="scientific">Allorhodopirellula solitaria</name>
    <dbReference type="NCBI Taxonomy" id="2527987"/>
    <lineage>
        <taxon>Bacteria</taxon>
        <taxon>Pseudomonadati</taxon>
        <taxon>Planctomycetota</taxon>
        <taxon>Planctomycetia</taxon>
        <taxon>Pirellulales</taxon>
        <taxon>Pirellulaceae</taxon>
        <taxon>Allorhodopirellula</taxon>
    </lineage>
</organism>
<name>A0A5C5XN90_9BACT</name>
<keyword evidence="2" id="KW-1134">Transmembrane beta strand</keyword>
<evidence type="ECO:0000256" key="7">
    <source>
        <dbReference type="SAM" id="SignalP"/>
    </source>
</evidence>
<evidence type="ECO:0000256" key="6">
    <source>
        <dbReference type="SAM" id="MobiDB-lite"/>
    </source>
</evidence>
<keyword evidence="3" id="KW-0812">Transmembrane</keyword>
<keyword evidence="9" id="KW-1185">Reference proteome</keyword>
<reference evidence="8 9" key="1">
    <citation type="submission" date="2019-02" db="EMBL/GenBank/DDBJ databases">
        <title>Deep-cultivation of Planctomycetes and their phenomic and genomic characterization uncovers novel biology.</title>
        <authorList>
            <person name="Wiegand S."/>
            <person name="Jogler M."/>
            <person name="Boedeker C."/>
            <person name="Pinto D."/>
            <person name="Vollmers J."/>
            <person name="Rivas-Marin E."/>
            <person name="Kohn T."/>
            <person name="Peeters S.H."/>
            <person name="Heuer A."/>
            <person name="Rast P."/>
            <person name="Oberbeckmann S."/>
            <person name="Bunk B."/>
            <person name="Jeske O."/>
            <person name="Meyerdierks A."/>
            <person name="Storesund J.E."/>
            <person name="Kallscheuer N."/>
            <person name="Luecker S."/>
            <person name="Lage O.M."/>
            <person name="Pohl T."/>
            <person name="Merkel B.J."/>
            <person name="Hornburger P."/>
            <person name="Mueller R.-W."/>
            <person name="Bruemmer F."/>
            <person name="Labrenz M."/>
            <person name="Spormann A.M."/>
            <person name="Op Den Camp H."/>
            <person name="Overmann J."/>
            <person name="Amann R."/>
            <person name="Jetten M.S.M."/>
            <person name="Mascher T."/>
            <person name="Medema M.H."/>
            <person name="Devos D.P."/>
            <person name="Kaster A.-K."/>
            <person name="Ovreas L."/>
            <person name="Rohde M."/>
            <person name="Galperin M.Y."/>
            <person name="Jogler C."/>
        </authorList>
    </citation>
    <scope>NUCLEOTIDE SEQUENCE [LARGE SCALE GENOMIC DNA]</scope>
    <source>
        <strain evidence="8 9">CA85</strain>
    </source>
</reference>
<dbReference type="GO" id="GO:0015288">
    <property type="term" value="F:porin activity"/>
    <property type="evidence" value="ECO:0007669"/>
    <property type="project" value="TreeGrafter"/>
</dbReference>
<accession>A0A5C5XN90</accession>
<feature type="region of interest" description="Disordered" evidence="6">
    <location>
        <begin position="591"/>
        <end position="618"/>
    </location>
</feature>
<protein>
    <submittedName>
        <fullName evidence="8">Outer membrane efflux protein</fullName>
    </submittedName>
</protein>
<keyword evidence="7" id="KW-0732">Signal</keyword>
<evidence type="ECO:0000256" key="4">
    <source>
        <dbReference type="ARBA" id="ARBA00023136"/>
    </source>
</evidence>
<gene>
    <name evidence="8" type="ORF">CA85_37890</name>
</gene>
<evidence type="ECO:0000256" key="1">
    <source>
        <dbReference type="ARBA" id="ARBA00004442"/>
    </source>
</evidence>
<proteinExistence type="predicted"/>
<sequence precursor="true">MGSPGFSGIATALAGVLVAALFSPNAPAQTPELRSARQRATADSNDSESFANFLSMVQDDEREPAQTAAPLPNPPASAPATARTDGAAAGPPQTLAPGGNVAPANVVGSPDTVASPEIIAAPEGVAAEEAHGESLTLADVVASLYQSFPKIEQARQLQPIAQGDLTSAYGTYDTKFYAESLSEPTGYYRNYRNELGLARRTWWGGYLSAGYRIGRGYYQPWYKGRQTDDAGEFKIKAAQPLLRGRAIDAERVAVFQASLQREAALPRLQQTILETSRQAIDLYWKWVSAGSILQAQRELWELAEKRGKQYEVGVRAGKFAEIDLILNQQLIAERRALLLKAEQKFRELSFKLGLYLRDETGQPMPPDHQWLPKRFPDITPQPPIDLQADLTAAISRRPEPELLQLEMRSTQWDRRLADNDLLPNFDFISEASQDMGEQATYADDKGEFELMIGFESHVPIQRRKARGKIQSTSAKLNQIDQKLRLTYDKIAVELQTQSNRLQLATQIARELDIALEAALETLQRYRFAFDSGKIDLIYLNLLETKVNETEIKLIEAQREWFSALAELQLALALDPLDQAMLISDLPESQMLGPGHLEVPPPPDAEQLEADWKRHRNAP</sequence>
<dbReference type="Gene3D" id="1.20.1600.10">
    <property type="entry name" value="Outer membrane efflux proteins (OEP)"/>
    <property type="match status" value="1"/>
</dbReference>
<dbReference type="Proteomes" id="UP000318053">
    <property type="component" value="Unassembled WGS sequence"/>
</dbReference>
<dbReference type="InterPro" id="IPR051906">
    <property type="entry name" value="TolC-like"/>
</dbReference>
<comment type="caution">
    <text evidence="8">The sequence shown here is derived from an EMBL/GenBank/DDBJ whole genome shotgun (WGS) entry which is preliminary data.</text>
</comment>
<dbReference type="PANTHER" id="PTHR30026">
    <property type="entry name" value="OUTER MEMBRANE PROTEIN TOLC"/>
    <property type="match status" value="1"/>
</dbReference>
<keyword evidence="4" id="KW-0472">Membrane</keyword>
<feature type="signal peptide" evidence="7">
    <location>
        <begin position="1"/>
        <end position="28"/>
    </location>
</feature>
<dbReference type="PANTHER" id="PTHR30026:SF21">
    <property type="entry name" value="SLR1270 PROTEIN"/>
    <property type="match status" value="1"/>
</dbReference>
<dbReference type="GO" id="GO:0009279">
    <property type="term" value="C:cell outer membrane"/>
    <property type="evidence" value="ECO:0007669"/>
    <property type="project" value="UniProtKB-SubCell"/>
</dbReference>
<dbReference type="AlphaFoldDB" id="A0A5C5XN90"/>
<dbReference type="GO" id="GO:1990281">
    <property type="term" value="C:efflux pump complex"/>
    <property type="evidence" value="ECO:0007669"/>
    <property type="project" value="TreeGrafter"/>
</dbReference>
<dbReference type="EMBL" id="SJPK01000010">
    <property type="protein sequence ID" value="TWT64656.1"/>
    <property type="molecule type" value="Genomic_DNA"/>
</dbReference>
<feature type="region of interest" description="Disordered" evidence="6">
    <location>
        <begin position="61"/>
        <end position="108"/>
    </location>
</feature>
<dbReference type="SUPFAM" id="SSF56954">
    <property type="entry name" value="Outer membrane efflux proteins (OEP)"/>
    <property type="match status" value="1"/>
</dbReference>